<dbReference type="InterPro" id="IPR036716">
    <property type="entry name" value="Pest_crys_N_sf"/>
</dbReference>
<accession>A0A168I5V1</accession>
<dbReference type="GO" id="GO:0001907">
    <property type="term" value="P:symbiont-mediated killing of host cell"/>
    <property type="evidence" value="ECO:0007669"/>
    <property type="project" value="InterPro"/>
</dbReference>
<protein>
    <submittedName>
        <fullName evidence="2">Delta endotoxin</fullName>
    </submittedName>
</protein>
<gene>
    <name evidence="2" type="ORF">LEL_02285</name>
</gene>
<reference evidence="2 3" key="1">
    <citation type="journal article" date="2016" name="Genome Biol. Evol.">
        <title>Divergent and convergent evolution of fungal pathogenicity.</title>
        <authorList>
            <person name="Shang Y."/>
            <person name="Xiao G."/>
            <person name="Zheng P."/>
            <person name="Cen K."/>
            <person name="Zhan S."/>
            <person name="Wang C."/>
        </authorList>
    </citation>
    <scope>NUCLEOTIDE SEQUENCE [LARGE SCALE GENOMIC DNA]</scope>
    <source>
        <strain evidence="2 3">RCEF 1005</strain>
    </source>
</reference>
<keyword evidence="3" id="KW-1185">Reference proteome</keyword>
<dbReference type="InterPro" id="IPR036404">
    <property type="entry name" value="Jacalin-like_lectin_dom_sf"/>
</dbReference>
<proteinExistence type="predicted"/>
<organism evidence="2 3">
    <name type="scientific">Akanthomyces lecanii RCEF 1005</name>
    <dbReference type="NCBI Taxonomy" id="1081108"/>
    <lineage>
        <taxon>Eukaryota</taxon>
        <taxon>Fungi</taxon>
        <taxon>Dikarya</taxon>
        <taxon>Ascomycota</taxon>
        <taxon>Pezizomycotina</taxon>
        <taxon>Sordariomycetes</taxon>
        <taxon>Hypocreomycetidae</taxon>
        <taxon>Hypocreales</taxon>
        <taxon>Cordycipitaceae</taxon>
        <taxon>Akanthomyces</taxon>
        <taxon>Cordyceps confragosa</taxon>
    </lineage>
</organism>
<name>A0A168I5V1_CORDF</name>
<dbReference type="InterPro" id="IPR005639">
    <property type="entry name" value="Pest_crys_dom_I"/>
</dbReference>
<dbReference type="Pfam" id="PF03945">
    <property type="entry name" value="Endotoxin_N"/>
    <property type="match status" value="1"/>
</dbReference>
<comment type="caution">
    <text evidence="2">The sequence shown here is derived from an EMBL/GenBank/DDBJ whole genome shotgun (WGS) entry which is preliminary data.</text>
</comment>
<dbReference type="SUPFAM" id="SSF51101">
    <property type="entry name" value="Mannose-binding lectins"/>
    <property type="match status" value="1"/>
</dbReference>
<dbReference type="Gene3D" id="2.100.10.30">
    <property type="entry name" value="Jacalin-like lectin domain"/>
    <property type="match status" value="1"/>
</dbReference>
<dbReference type="AlphaFoldDB" id="A0A168I5V1"/>
<evidence type="ECO:0000313" key="3">
    <source>
        <dbReference type="Proteomes" id="UP000076881"/>
    </source>
</evidence>
<feature type="domain" description="Pesticidal crystal protein" evidence="1">
    <location>
        <begin position="4"/>
        <end position="90"/>
    </location>
</feature>
<sequence length="355" mass="39187">MQALTRVWNDYEKATGDSKAKQVETLRTHHIAFLAVLRAGIPEFQNEDASVPSLPLFAQAANIHLTLLADGIRHGAEWGFTPDYVNNSLQREFGELTGSAKKSRVLDANRTRDLAKPTALSKRAVINYPTYAKDTYEKGRKLVKPYKLGNYHGNGVIEALQFNALSDYGSTMTKSVLTYAQFWPYLIGKMEMPSSAKNVLDREIFSGPYARYTTGATWDASKAPPATPRGGNITAVRVRSQNDIDALHVQYGSSWGLLFGSPKGGVEALANLAFDEYTQSIDTHYGFKLGQLTFFSNTDKTHGWYGNGKNSQNQTLVKHEGFGLTSMHVTNWEATSPTDCEGIIFGFRPLPSSLA</sequence>
<dbReference type="SUPFAM" id="SSF56849">
    <property type="entry name" value="delta-Endotoxin (insectocide), N-terminal domain"/>
    <property type="match status" value="1"/>
</dbReference>
<evidence type="ECO:0000259" key="1">
    <source>
        <dbReference type="Pfam" id="PF03945"/>
    </source>
</evidence>
<dbReference type="OrthoDB" id="4866405at2759"/>
<dbReference type="EMBL" id="AZHF01000002">
    <property type="protein sequence ID" value="OAA78799.1"/>
    <property type="molecule type" value="Genomic_DNA"/>
</dbReference>
<evidence type="ECO:0000313" key="2">
    <source>
        <dbReference type="EMBL" id="OAA78799.1"/>
    </source>
</evidence>
<dbReference type="GO" id="GO:0090729">
    <property type="term" value="F:toxin activity"/>
    <property type="evidence" value="ECO:0007669"/>
    <property type="project" value="InterPro"/>
</dbReference>
<dbReference type="Gene3D" id="1.20.190.10">
    <property type="entry name" value="Pesticidal crystal protein, N-terminal domain"/>
    <property type="match status" value="1"/>
</dbReference>
<dbReference type="Proteomes" id="UP000076881">
    <property type="component" value="Unassembled WGS sequence"/>
</dbReference>